<keyword evidence="1" id="KW-0813">Transport</keyword>
<dbReference type="GO" id="GO:0005524">
    <property type="term" value="F:ATP binding"/>
    <property type="evidence" value="ECO:0007669"/>
    <property type="project" value="UniProtKB-KW"/>
</dbReference>
<dbReference type="AlphaFoldDB" id="A0A9Q4PYA5"/>
<keyword evidence="2" id="KW-0547">Nucleotide-binding</keyword>
<dbReference type="GO" id="GO:0042626">
    <property type="term" value="F:ATPase-coupled transmembrane transporter activity"/>
    <property type="evidence" value="ECO:0007669"/>
    <property type="project" value="TreeGrafter"/>
</dbReference>
<dbReference type="InterPro" id="IPR027417">
    <property type="entry name" value="P-loop_NTPase"/>
</dbReference>
<gene>
    <name evidence="5" type="ORF">L0665_02615</name>
</gene>
<protein>
    <submittedName>
        <fullName evidence="5">Energy-coupling factor ABC transporter ATP-binding protein</fullName>
    </submittedName>
</protein>
<reference evidence="5" key="1">
    <citation type="submission" date="2022-01" db="EMBL/GenBank/DDBJ databases">
        <title>Draft genome of Methanogenium marinum DSM 15558.</title>
        <authorList>
            <person name="Chen S.-C."/>
            <person name="You Y.-T."/>
        </authorList>
    </citation>
    <scope>NUCLEOTIDE SEQUENCE</scope>
    <source>
        <strain evidence="5">DSM 15558</strain>
    </source>
</reference>
<dbReference type="GO" id="GO:0043190">
    <property type="term" value="C:ATP-binding cassette (ABC) transporter complex"/>
    <property type="evidence" value="ECO:0007669"/>
    <property type="project" value="TreeGrafter"/>
</dbReference>
<dbReference type="PANTHER" id="PTHR43553">
    <property type="entry name" value="HEAVY METAL TRANSPORTER"/>
    <property type="match status" value="1"/>
</dbReference>
<accession>A0A9Q4PYA5</accession>
<evidence type="ECO:0000256" key="2">
    <source>
        <dbReference type="ARBA" id="ARBA00022741"/>
    </source>
</evidence>
<keyword evidence="3 5" id="KW-0067">ATP-binding</keyword>
<dbReference type="InterPro" id="IPR003593">
    <property type="entry name" value="AAA+_ATPase"/>
</dbReference>
<dbReference type="RefSeq" id="WP_274924162.1">
    <property type="nucleotide sequence ID" value="NZ_JAKELO010000002.1"/>
</dbReference>
<evidence type="ECO:0000259" key="4">
    <source>
        <dbReference type="PROSITE" id="PS50893"/>
    </source>
</evidence>
<evidence type="ECO:0000313" key="5">
    <source>
        <dbReference type="EMBL" id="MDE4907512.1"/>
    </source>
</evidence>
<feature type="domain" description="ABC transporter" evidence="4">
    <location>
        <begin position="2"/>
        <end position="218"/>
    </location>
</feature>
<organism evidence="5 6">
    <name type="scientific">Methanogenium marinum</name>
    <dbReference type="NCBI Taxonomy" id="348610"/>
    <lineage>
        <taxon>Archaea</taxon>
        <taxon>Methanobacteriati</taxon>
        <taxon>Methanobacteriota</taxon>
        <taxon>Stenosarchaea group</taxon>
        <taxon>Methanomicrobia</taxon>
        <taxon>Methanomicrobiales</taxon>
        <taxon>Methanomicrobiaceae</taxon>
        <taxon>Methanogenium</taxon>
    </lineage>
</organism>
<dbReference type="SUPFAM" id="SSF52540">
    <property type="entry name" value="P-loop containing nucleoside triphosphate hydrolases"/>
    <property type="match status" value="1"/>
</dbReference>
<dbReference type="Pfam" id="PF00005">
    <property type="entry name" value="ABC_tran"/>
    <property type="match status" value="1"/>
</dbReference>
<dbReference type="Proteomes" id="UP001143747">
    <property type="component" value="Unassembled WGS sequence"/>
</dbReference>
<dbReference type="SMART" id="SM00382">
    <property type="entry name" value="AAA"/>
    <property type="match status" value="1"/>
</dbReference>
<evidence type="ECO:0000256" key="1">
    <source>
        <dbReference type="ARBA" id="ARBA00022448"/>
    </source>
</evidence>
<name>A0A9Q4PYA5_9EURY</name>
<proteinExistence type="predicted"/>
<keyword evidence="6" id="KW-1185">Reference proteome</keyword>
<evidence type="ECO:0000313" key="6">
    <source>
        <dbReference type="Proteomes" id="UP001143747"/>
    </source>
</evidence>
<sequence length="225" mass="24675">MIYAQNLRHRLLDIESLHIGGGHTTIIGHNGSGKTTFLKLCAGIELPQHGTLTISGKEPRAVDIGWVGEVPDNNLVFRTVYDEVASGLRFRRTPVDDIEPAVLDVLSDMGILHLSSRASHTLSGGEKALVACAAALALSPELLILDETDTHLDRKAADILETMIHRRPAPCILQCTHDMDTAACSDQVIYFDGGHPRYAGTPDEVFFHLSETEMYPPLWRIAECI</sequence>
<dbReference type="InterPro" id="IPR003439">
    <property type="entry name" value="ABC_transporter-like_ATP-bd"/>
</dbReference>
<evidence type="ECO:0000256" key="3">
    <source>
        <dbReference type="ARBA" id="ARBA00022840"/>
    </source>
</evidence>
<comment type="caution">
    <text evidence="5">The sequence shown here is derived from an EMBL/GenBank/DDBJ whole genome shotgun (WGS) entry which is preliminary data.</text>
</comment>
<dbReference type="PROSITE" id="PS50893">
    <property type="entry name" value="ABC_TRANSPORTER_2"/>
    <property type="match status" value="1"/>
</dbReference>
<dbReference type="InterPro" id="IPR050095">
    <property type="entry name" value="ECF_ABC_transporter_ATP-bd"/>
</dbReference>
<dbReference type="GO" id="GO:0016887">
    <property type="term" value="F:ATP hydrolysis activity"/>
    <property type="evidence" value="ECO:0007669"/>
    <property type="project" value="InterPro"/>
</dbReference>
<dbReference type="Gene3D" id="3.40.50.300">
    <property type="entry name" value="P-loop containing nucleotide triphosphate hydrolases"/>
    <property type="match status" value="1"/>
</dbReference>
<dbReference type="EMBL" id="JAKELO010000002">
    <property type="protein sequence ID" value="MDE4907512.1"/>
    <property type="molecule type" value="Genomic_DNA"/>
</dbReference>